<sequence>MGTGWPHLDDPAWRGTCPAPRLTLRISADCRFADAPWRVRTSNTTVFVTASGLASTPIPDGPGAEAPPGGRGRGAGAAGGDDLRASADPGPDRVARFRADLVRLVAEFAGRPTFDEAPDAGPAPGPLGDVPRDRPATSREDARAAADGRASPGEFGPVDPFRDALDPAACPPSAPTAGAAPADDAAAREDLPASVCWRLVLEGVEAEMTCSRGDGRRAGPLPPCPFARAMSARRP</sequence>
<accession>A0A1I3J0G6</accession>
<evidence type="ECO:0000313" key="3">
    <source>
        <dbReference type="Proteomes" id="UP000199377"/>
    </source>
</evidence>
<dbReference type="AlphaFoldDB" id="A0A1I3J0G6"/>
<feature type="compositionally biased region" description="Gly residues" evidence="1">
    <location>
        <begin position="69"/>
        <end position="79"/>
    </location>
</feature>
<gene>
    <name evidence="2" type="ORF">SAMN05216258_107303</name>
</gene>
<dbReference type="STRING" id="1114924.SAMN05216258_107303"/>
<protein>
    <submittedName>
        <fullName evidence="2">Uncharacterized protein</fullName>
    </submittedName>
</protein>
<name>A0A1I3J0G6_9RHOB</name>
<feature type="compositionally biased region" description="Low complexity" evidence="1">
    <location>
        <begin position="119"/>
        <end position="129"/>
    </location>
</feature>
<evidence type="ECO:0000256" key="1">
    <source>
        <dbReference type="SAM" id="MobiDB-lite"/>
    </source>
</evidence>
<feature type="compositionally biased region" description="Basic and acidic residues" evidence="1">
    <location>
        <begin position="130"/>
        <end position="146"/>
    </location>
</feature>
<feature type="compositionally biased region" description="Basic and acidic residues" evidence="1">
    <location>
        <begin position="81"/>
        <end position="91"/>
    </location>
</feature>
<dbReference type="Proteomes" id="UP000199377">
    <property type="component" value="Unassembled WGS sequence"/>
</dbReference>
<evidence type="ECO:0000313" key="2">
    <source>
        <dbReference type="EMBL" id="SFI53586.1"/>
    </source>
</evidence>
<proteinExistence type="predicted"/>
<dbReference type="EMBL" id="FOQH01000007">
    <property type="protein sequence ID" value="SFI53586.1"/>
    <property type="molecule type" value="Genomic_DNA"/>
</dbReference>
<feature type="compositionally biased region" description="Low complexity" evidence="1">
    <location>
        <begin position="175"/>
        <end position="184"/>
    </location>
</feature>
<reference evidence="2 3" key="1">
    <citation type="submission" date="2016-10" db="EMBL/GenBank/DDBJ databases">
        <authorList>
            <person name="de Groot N.N."/>
        </authorList>
    </citation>
    <scope>NUCLEOTIDE SEQUENCE [LARGE SCALE GENOMIC DNA]</scope>
    <source>
        <strain evidence="2 3">CGMCC 1.11030</strain>
    </source>
</reference>
<feature type="region of interest" description="Disordered" evidence="1">
    <location>
        <begin position="211"/>
        <end position="235"/>
    </location>
</feature>
<feature type="region of interest" description="Disordered" evidence="1">
    <location>
        <begin position="52"/>
        <end position="91"/>
    </location>
</feature>
<organism evidence="2 3">
    <name type="scientific">Albimonas pacifica</name>
    <dbReference type="NCBI Taxonomy" id="1114924"/>
    <lineage>
        <taxon>Bacteria</taxon>
        <taxon>Pseudomonadati</taxon>
        <taxon>Pseudomonadota</taxon>
        <taxon>Alphaproteobacteria</taxon>
        <taxon>Rhodobacterales</taxon>
        <taxon>Paracoccaceae</taxon>
        <taxon>Albimonas</taxon>
    </lineage>
</organism>
<feature type="region of interest" description="Disordered" evidence="1">
    <location>
        <begin position="113"/>
        <end position="187"/>
    </location>
</feature>
<keyword evidence="3" id="KW-1185">Reference proteome</keyword>